<keyword evidence="8" id="KW-1185">Reference proteome</keyword>
<keyword evidence="5" id="KW-0804">Transcription</keyword>
<dbReference type="SUPFAM" id="SSF51215">
    <property type="entry name" value="Regulatory protein AraC"/>
    <property type="match status" value="1"/>
</dbReference>
<dbReference type="InterPro" id="IPR009057">
    <property type="entry name" value="Homeodomain-like_sf"/>
</dbReference>
<feature type="domain" description="HTH araC/xylS-type" evidence="6">
    <location>
        <begin position="185"/>
        <end position="282"/>
    </location>
</feature>
<dbReference type="InterPro" id="IPR018062">
    <property type="entry name" value="HTH_AraC-typ_CS"/>
</dbReference>
<evidence type="ECO:0000259" key="6">
    <source>
        <dbReference type="PROSITE" id="PS01124"/>
    </source>
</evidence>
<evidence type="ECO:0000256" key="2">
    <source>
        <dbReference type="ARBA" id="ARBA00023015"/>
    </source>
</evidence>
<proteinExistence type="predicted"/>
<dbReference type="InterPro" id="IPR032783">
    <property type="entry name" value="AraC_lig"/>
</dbReference>
<dbReference type="Gene3D" id="1.10.10.60">
    <property type="entry name" value="Homeodomain-like"/>
    <property type="match status" value="2"/>
</dbReference>
<dbReference type="SUPFAM" id="SSF46689">
    <property type="entry name" value="Homeodomain-like"/>
    <property type="match status" value="2"/>
</dbReference>
<gene>
    <name evidence="7" type="ORF">RXV79_20050</name>
</gene>
<dbReference type="InterPro" id="IPR050204">
    <property type="entry name" value="AraC_XylS_family_regulators"/>
</dbReference>
<dbReference type="PANTHER" id="PTHR46796:SF13">
    <property type="entry name" value="HTH-TYPE TRANSCRIPTIONAL ACTIVATOR RHAS"/>
    <property type="match status" value="1"/>
</dbReference>
<dbReference type="InterPro" id="IPR037923">
    <property type="entry name" value="HTH-like"/>
</dbReference>
<dbReference type="PANTHER" id="PTHR46796">
    <property type="entry name" value="HTH-TYPE TRANSCRIPTIONAL ACTIVATOR RHAS-RELATED"/>
    <property type="match status" value="1"/>
</dbReference>
<keyword evidence="2" id="KW-0805">Transcription regulation</keyword>
<keyword evidence="3" id="KW-0238">DNA-binding</keyword>
<sequence length="287" mass="31711">MSQSVDRLSSLLERFRVRAHLFHHGPLCGVTHYAAEPGRGFLHVMRNGEMTLTHRARSGAPKKLRITEPTLLFYPRPLAHDFHNAPAEGCDFTCAAVEFEGGDEHPLARALPPVVVLPLAQLPTLEHTLTLLFAETEQVRCGHRLLANRLFEVLLLQLLRWLLDHPEESGVPAGLLNGLSHPQLAKALVALHEAPGDGWTLPRMAERAGMSRSAFAAAFKSHVGEGPAEYLAQWRLSIAQTRLRLGAPLKTIAEELGYSSASALSRVFAQKVGRSPRDWLRHDTLLP</sequence>
<organism evidence="7 8">
    <name type="scientific">Piscinibacter gummiphilus</name>
    <dbReference type="NCBI Taxonomy" id="946333"/>
    <lineage>
        <taxon>Bacteria</taxon>
        <taxon>Pseudomonadati</taxon>
        <taxon>Pseudomonadota</taxon>
        <taxon>Betaproteobacteria</taxon>
        <taxon>Burkholderiales</taxon>
        <taxon>Sphaerotilaceae</taxon>
        <taxon>Piscinibacter</taxon>
    </lineage>
</organism>
<evidence type="ECO:0000256" key="4">
    <source>
        <dbReference type="ARBA" id="ARBA00023159"/>
    </source>
</evidence>
<evidence type="ECO:0000256" key="3">
    <source>
        <dbReference type="ARBA" id="ARBA00023125"/>
    </source>
</evidence>
<dbReference type="EMBL" id="CP136336">
    <property type="protein sequence ID" value="WOB07198.1"/>
    <property type="molecule type" value="Genomic_DNA"/>
</dbReference>
<dbReference type="PROSITE" id="PS00041">
    <property type="entry name" value="HTH_ARAC_FAMILY_1"/>
    <property type="match status" value="1"/>
</dbReference>
<dbReference type="Pfam" id="PF12833">
    <property type="entry name" value="HTH_18"/>
    <property type="match status" value="1"/>
</dbReference>
<evidence type="ECO:0000256" key="1">
    <source>
        <dbReference type="ARBA" id="ARBA00022490"/>
    </source>
</evidence>
<keyword evidence="1" id="KW-0963">Cytoplasm</keyword>
<evidence type="ECO:0000313" key="7">
    <source>
        <dbReference type="EMBL" id="WOB07198.1"/>
    </source>
</evidence>
<dbReference type="Pfam" id="PF12852">
    <property type="entry name" value="Cupin_6"/>
    <property type="match status" value="1"/>
</dbReference>
<dbReference type="SMART" id="SM00342">
    <property type="entry name" value="HTH_ARAC"/>
    <property type="match status" value="1"/>
</dbReference>
<dbReference type="Proteomes" id="UP001303946">
    <property type="component" value="Chromosome"/>
</dbReference>
<keyword evidence="4" id="KW-0010">Activator</keyword>
<protein>
    <submittedName>
        <fullName evidence="7">AraC family transcriptional regulator</fullName>
    </submittedName>
</protein>
<name>A0ABZ0CWG0_9BURK</name>
<dbReference type="PROSITE" id="PS01124">
    <property type="entry name" value="HTH_ARAC_FAMILY_2"/>
    <property type="match status" value="1"/>
</dbReference>
<accession>A0ABZ0CWG0</accession>
<evidence type="ECO:0000313" key="8">
    <source>
        <dbReference type="Proteomes" id="UP001303946"/>
    </source>
</evidence>
<evidence type="ECO:0000256" key="5">
    <source>
        <dbReference type="ARBA" id="ARBA00023163"/>
    </source>
</evidence>
<dbReference type="InterPro" id="IPR018060">
    <property type="entry name" value="HTH_AraC"/>
</dbReference>
<dbReference type="RefSeq" id="WP_316699870.1">
    <property type="nucleotide sequence ID" value="NZ_CP136336.1"/>
</dbReference>
<reference evidence="7 8" key="1">
    <citation type="submission" date="2023-10" db="EMBL/GenBank/DDBJ databases">
        <title>Bacteria for the degradation of biodegradable plastic PBAT(Polybutylene adipate terephthalate).</title>
        <authorList>
            <person name="Weon H.-Y."/>
            <person name="Yeon J."/>
        </authorList>
    </citation>
    <scope>NUCLEOTIDE SEQUENCE [LARGE SCALE GENOMIC DNA]</scope>
    <source>
        <strain evidence="7 8">SBD 7-3</strain>
    </source>
</reference>